<accession>A0A9P9BTC6</accession>
<dbReference type="PROSITE" id="PS50297">
    <property type="entry name" value="ANK_REP_REGION"/>
    <property type="match status" value="1"/>
</dbReference>
<feature type="repeat" description="ANK" evidence="3">
    <location>
        <begin position="275"/>
        <end position="307"/>
    </location>
</feature>
<dbReference type="SMART" id="SM00248">
    <property type="entry name" value="ANK"/>
    <property type="match status" value="4"/>
</dbReference>
<comment type="caution">
    <text evidence="4">The sequence shown here is derived from an EMBL/GenBank/DDBJ whole genome shotgun (WGS) entry which is preliminary data.</text>
</comment>
<dbReference type="PROSITE" id="PS50088">
    <property type="entry name" value="ANK_REPEAT"/>
    <property type="match status" value="1"/>
</dbReference>
<dbReference type="InterPro" id="IPR036770">
    <property type="entry name" value="Ankyrin_rpt-contain_sf"/>
</dbReference>
<sequence length="544" mass="60828">MYGRGVKHLSLSSFRQLAIDEYQRNPIPFEKDEDITNALNDIYNELLQQPDDYIEDRAIMILLRIRRSDLRLSALGIEATAAPLVEARGGSRPRFVAALECLHESPASSHLERSSICAAAHGDVDLLEYLRTHFQVNLDCLVEETSPASAAIYCGHVGVLVYLQEHQIAILPDRRQELSIITAINNGHHEMVEYLLTVARAEESRIPELYTKAIIKGDLGSLRLLVKGMTPQLRASTGASFLERALQCSDKLQGAEIIRYLVREAGVPVDTVSFNGRTALHSAIKSGHMDAVDLLVDLGADLSAEDQSGQAALEYAASHDGFVLERLTQETQELFSCVPKLKRQKVSLVHSVSQSIAVLRYLRIKCRTKSSIVQGSQEQRIQAVDRAWEKDRMNEQLEHIWMHSMSLTALQWYIERIEPVRDHYMHAAWISIEVLAAGGNFTSQPAPAIHGASVENSQRMEAELLSAARCIVKALTPFQDTTFHDKLTRELCHRIPSSELFKLESVLRDREAGLYTAGDIATTVAEYRIIQAFAQNQDLVVDEV</sequence>
<evidence type="ECO:0000256" key="3">
    <source>
        <dbReference type="PROSITE-ProRule" id="PRU00023"/>
    </source>
</evidence>
<dbReference type="InterPro" id="IPR002110">
    <property type="entry name" value="Ankyrin_rpt"/>
</dbReference>
<dbReference type="EMBL" id="JAGTJQ010000006">
    <property type="protein sequence ID" value="KAH7029711.1"/>
    <property type="molecule type" value="Genomic_DNA"/>
</dbReference>
<evidence type="ECO:0000256" key="1">
    <source>
        <dbReference type="ARBA" id="ARBA00022737"/>
    </source>
</evidence>
<dbReference type="PANTHER" id="PTHR24198">
    <property type="entry name" value="ANKYRIN REPEAT AND PROTEIN KINASE DOMAIN-CONTAINING PROTEIN"/>
    <property type="match status" value="1"/>
</dbReference>
<proteinExistence type="predicted"/>
<evidence type="ECO:0000313" key="5">
    <source>
        <dbReference type="Proteomes" id="UP000756346"/>
    </source>
</evidence>
<dbReference type="AlphaFoldDB" id="A0A9P9BTC6"/>
<dbReference type="PANTHER" id="PTHR24198:SF165">
    <property type="entry name" value="ANKYRIN REPEAT-CONTAINING PROTEIN-RELATED"/>
    <property type="match status" value="1"/>
</dbReference>
<gene>
    <name evidence="4" type="ORF">B0I36DRAFT_411897</name>
</gene>
<name>A0A9P9BTC6_9PEZI</name>
<dbReference type="SUPFAM" id="SSF48403">
    <property type="entry name" value="Ankyrin repeat"/>
    <property type="match status" value="1"/>
</dbReference>
<keyword evidence="5" id="KW-1185">Reference proteome</keyword>
<evidence type="ECO:0000256" key="2">
    <source>
        <dbReference type="ARBA" id="ARBA00023043"/>
    </source>
</evidence>
<dbReference type="Gene3D" id="1.25.40.20">
    <property type="entry name" value="Ankyrin repeat-containing domain"/>
    <property type="match status" value="2"/>
</dbReference>
<dbReference type="Proteomes" id="UP000756346">
    <property type="component" value="Unassembled WGS sequence"/>
</dbReference>
<dbReference type="OrthoDB" id="194358at2759"/>
<dbReference type="Pfam" id="PF12796">
    <property type="entry name" value="Ank_2"/>
    <property type="match status" value="2"/>
</dbReference>
<reference evidence="4" key="1">
    <citation type="journal article" date="2021" name="Nat. Commun.">
        <title>Genetic determinants of endophytism in the Arabidopsis root mycobiome.</title>
        <authorList>
            <person name="Mesny F."/>
            <person name="Miyauchi S."/>
            <person name="Thiergart T."/>
            <person name="Pickel B."/>
            <person name="Atanasova L."/>
            <person name="Karlsson M."/>
            <person name="Huettel B."/>
            <person name="Barry K.W."/>
            <person name="Haridas S."/>
            <person name="Chen C."/>
            <person name="Bauer D."/>
            <person name="Andreopoulos W."/>
            <person name="Pangilinan J."/>
            <person name="LaButti K."/>
            <person name="Riley R."/>
            <person name="Lipzen A."/>
            <person name="Clum A."/>
            <person name="Drula E."/>
            <person name="Henrissat B."/>
            <person name="Kohler A."/>
            <person name="Grigoriev I.V."/>
            <person name="Martin F.M."/>
            <person name="Hacquard S."/>
        </authorList>
    </citation>
    <scope>NUCLEOTIDE SEQUENCE</scope>
    <source>
        <strain evidence="4">MPI-CAGE-CH-0230</strain>
    </source>
</reference>
<keyword evidence="2 3" id="KW-0040">ANK repeat</keyword>
<dbReference type="RefSeq" id="XP_046011999.1">
    <property type="nucleotide sequence ID" value="XM_046161952.1"/>
</dbReference>
<keyword evidence="1" id="KW-0677">Repeat</keyword>
<evidence type="ECO:0000313" key="4">
    <source>
        <dbReference type="EMBL" id="KAH7029711.1"/>
    </source>
</evidence>
<dbReference type="GeneID" id="70191498"/>
<protein>
    <submittedName>
        <fullName evidence="4">Ankyrin repeat-containing domain protein</fullName>
    </submittedName>
</protein>
<organism evidence="4 5">
    <name type="scientific">Microdochium trichocladiopsis</name>
    <dbReference type="NCBI Taxonomy" id="1682393"/>
    <lineage>
        <taxon>Eukaryota</taxon>
        <taxon>Fungi</taxon>
        <taxon>Dikarya</taxon>
        <taxon>Ascomycota</taxon>
        <taxon>Pezizomycotina</taxon>
        <taxon>Sordariomycetes</taxon>
        <taxon>Xylariomycetidae</taxon>
        <taxon>Xylariales</taxon>
        <taxon>Microdochiaceae</taxon>
        <taxon>Microdochium</taxon>
    </lineage>
</organism>